<dbReference type="Proteomes" id="UP000822688">
    <property type="component" value="Chromosome 12"/>
</dbReference>
<gene>
    <name evidence="2" type="ORF">KC19_12G060800</name>
</gene>
<feature type="compositionally biased region" description="Polar residues" evidence="1">
    <location>
        <begin position="60"/>
        <end position="73"/>
    </location>
</feature>
<feature type="compositionally biased region" description="Pro residues" evidence="1">
    <location>
        <begin position="1"/>
        <end position="11"/>
    </location>
</feature>
<organism evidence="2 3">
    <name type="scientific">Ceratodon purpureus</name>
    <name type="common">Fire moss</name>
    <name type="synonym">Dicranum purpureum</name>
    <dbReference type="NCBI Taxonomy" id="3225"/>
    <lineage>
        <taxon>Eukaryota</taxon>
        <taxon>Viridiplantae</taxon>
        <taxon>Streptophyta</taxon>
        <taxon>Embryophyta</taxon>
        <taxon>Bryophyta</taxon>
        <taxon>Bryophytina</taxon>
        <taxon>Bryopsida</taxon>
        <taxon>Dicranidae</taxon>
        <taxon>Pseudoditrichales</taxon>
        <taxon>Ditrichaceae</taxon>
        <taxon>Ceratodon</taxon>
    </lineage>
</organism>
<evidence type="ECO:0000313" key="2">
    <source>
        <dbReference type="EMBL" id="KAG0554080.1"/>
    </source>
</evidence>
<dbReference type="PANTHER" id="PTHR34660:SF3">
    <property type="entry name" value="RRM DOMAIN-CONTAINING PROTEIN"/>
    <property type="match status" value="1"/>
</dbReference>
<feature type="compositionally biased region" description="Basic and acidic residues" evidence="1">
    <location>
        <begin position="74"/>
        <end position="86"/>
    </location>
</feature>
<keyword evidence="3" id="KW-1185">Reference proteome</keyword>
<dbReference type="AlphaFoldDB" id="A0A8T0G4W2"/>
<proteinExistence type="predicted"/>
<accession>A0A8T0G4W2</accession>
<feature type="region of interest" description="Disordered" evidence="1">
    <location>
        <begin position="178"/>
        <end position="203"/>
    </location>
</feature>
<evidence type="ECO:0000256" key="1">
    <source>
        <dbReference type="SAM" id="MobiDB-lite"/>
    </source>
</evidence>
<feature type="compositionally biased region" description="Basic residues" evidence="1">
    <location>
        <begin position="25"/>
        <end position="43"/>
    </location>
</feature>
<sequence length="294" mass="31567">MSRCYPFPPPGYEKAPQPDVAQPHKDKKDRHKDKHKDKKKKKKKDGETNGDAHDKDSSRPSKQPRTVSVNDLLQSKDEKQNGKVRDVLPTAVPLAPSTSAAEPSLVIKGEVRDGGKALARGMSQRTLVIPPSVIPSSQPLYSKQEPNGKATDVKPVVSKAGVKSDAKLPVVLVLPAESSGNELPSASKPGSISSIQPTLPSNNNLDLQRQSPKASELVASPPCEMLALKQTSTWSDVPDEDWLFAGRPALGLSHPKPKAEVERGAGGAGSVQVWAEAVFLPSCELYALPYVVPY</sequence>
<dbReference type="EMBL" id="CM026433">
    <property type="protein sequence ID" value="KAG0554080.1"/>
    <property type="molecule type" value="Genomic_DNA"/>
</dbReference>
<evidence type="ECO:0000313" key="3">
    <source>
        <dbReference type="Proteomes" id="UP000822688"/>
    </source>
</evidence>
<reference evidence="2" key="1">
    <citation type="submission" date="2020-06" db="EMBL/GenBank/DDBJ databases">
        <title>WGS assembly of Ceratodon purpureus strain R40.</title>
        <authorList>
            <person name="Carey S.B."/>
            <person name="Jenkins J."/>
            <person name="Shu S."/>
            <person name="Lovell J.T."/>
            <person name="Sreedasyam A."/>
            <person name="Maumus F."/>
            <person name="Tiley G.P."/>
            <person name="Fernandez-Pozo N."/>
            <person name="Barry K."/>
            <person name="Chen C."/>
            <person name="Wang M."/>
            <person name="Lipzen A."/>
            <person name="Daum C."/>
            <person name="Saski C.A."/>
            <person name="Payton A.C."/>
            <person name="Mcbreen J.C."/>
            <person name="Conrad R.E."/>
            <person name="Kollar L.M."/>
            <person name="Olsson S."/>
            <person name="Huttunen S."/>
            <person name="Landis J.B."/>
            <person name="Wickett N.J."/>
            <person name="Johnson M.G."/>
            <person name="Rensing S.A."/>
            <person name="Grimwood J."/>
            <person name="Schmutz J."/>
            <person name="Mcdaniel S.F."/>
        </authorList>
    </citation>
    <scope>NUCLEOTIDE SEQUENCE</scope>
    <source>
        <strain evidence="2">R40</strain>
    </source>
</reference>
<protein>
    <submittedName>
        <fullName evidence="2">Uncharacterized protein</fullName>
    </submittedName>
</protein>
<dbReference type="PANTHER" id="PTHR34660">
    <property type="entry name" value="MYB-LIKE PROTEIN X"/>
    <property type="match status" value="1"/>
</dbReference>
<name>A0A8T0G4W2_CERPU</name>
<feature type="region of interest" description="Disordered" evidence="1">
    <location>
        <begin position="1"/>
        <end position="106"/>
    </location>
</feature>
<comment type="caution">
    <text evidence="2">The sequence shown here is derived from an EMBL/GenBank/DDBJ whole genome shotgun (WGS) entry which is preliminary data.</text>
</comment>
<feature type="compositionally biased region" description="Basic and acidic residues" evidence="1">
    <location>
        <begin position="44"/>
        <end position="59"/>
    </location>
</feature>